<dbReference type="InterPro" id="IPR028202">
    <property type="entry name" value="Reductase_C"/>
</dbReference>
<dbReference type="RefSeq" id="WP_053928353.1">
    <property type="nucleotide sequence ID" value="NZ_LGKG01000207.1"/>
</dbReference>
<dbReference type="Gene3D" id="3.50.50.60">
    <property type="entry name" value="FAD/NAD(P)-binding domain"/>
    <property type="match status" value="2"/>
</dbReference>
<dbReference type="GO" id="GO:0005737">
    <property type="term" value="C:cytoplasm"/>
    <property type="evidence" value="ECO:0007669"/>
    <property type="project" value="TreeGrafter"/>
</dbReference>
<dbReference type="PRINTS" id="PR00411">
    <property type="entry name" value="PNDRDTASEI"/>
</dbReference>
<dbReference type="InterPro" id="IPR036188">
    <property type="entry name" value="FAD/NAD-bd_sf"/>
</dbReference>
<dbReference type="InterPro" id="IPR023753">
    <property type="entry name" value="FAD/NAD-binding_dom"/>
</dbReference>
<evidence type="ECO:0000256" key="2">
    <source>
        <dbReference type="ARBA" id="ARBA00022630"/>
    </source>
</evidence>
<comment type="caution">
    <text evidence="8">The sequence shown here is derived from an EMBL/GenBank/DDBJ whole genome shotgun (WGS) entry which is preliminary data.</text>
</comment>
<proteinExistence type="predicted"/>
<dbReference type="Pfam" id="PF07992">
    <property type="entry name" value="Pyr_redox_2"/>
    <property type="match status" value="1"/>
</dbReference>
<evidence type="ECO:0000256" key="1">
    <source>
        <dbReference type="ARBA" id="ARBA00001974"/>
    </source>
</evidence>
<evidence type="ECO:0000313" key="8">
    <source>
        <dbReference type="EMBL" id="KPC58597.1"/>
    </source>
</evidence>
<evidence type="ECO:0000256" key="5">
    <source>
        <dbReference type="SAM" id="MobiDB-lite"/>
    </source>
</evidence>
<dbReference type="PANTHER" id="PTHR43557">
    <property type="entry name" value="APOPTOSIS-INDUCING FACTOR 1"/>
    <property type="match status" value="1"/>
</dbReference>
<name>A0A0N1JVF8_9ACTN</name>
<evidence type="ECO:0000256" key="3">
    <source>
        <dbReference type="ARBA" id="ARBA00022827"/>
    </source>
</evidence>
<keyword evidence="2" id="KW-0285">Flavoprotein</keyword>
<comment type="cofactor">
    <cofactor evidence="1">
        <name>FAD</name>
        <dbReference type="ChEBI" id="CHEBI:57692"/>
    </cofactor>
</comment>
<accession>A0A0N1JVF8</accession>
<dbReference type="Pfam" id="PF14759">
    <property type="entry name" value="Reductase_C"/>
    <property type="match status" value="1"/>
</dbReference>
<evidence type="ECO:0000313" key="9">
    <source>
        <dbReference type="Proteomes" id="UP000037982"/>
    </source>
</evidence>
<dbReference type="SUPFAM" id="SSF55424">
    <property type="entry name" value="FAD/NAD-linked reductases, dimerisation (C-terminal) domain"/>
    <property type="match status" value="1"/>
</dbReference>
<dbReference type="GO" id="GO:0016651">
    <property type="term" value="F:oxidoreductase activity, acting on NAD(P)H"/>
    <property type="evidence" value="ECO:0007669"/>
    <property type="project" value="TreeGrafter"/>
</dbReference>
<evidence type="ECO:0000256" key="4">
    <source>
        <dbReference type="ARBA" id="ARBA00023002"/>
    </source>
</evidence>
<protein>
    <submittedName>
        <fullName evidence="8">Pyridine nucleotide-disulfide oxidoreductase</fullName>
    </submittedName>
</protein>
<feature type="region of interest" description="Disordered" evidence="5">
    <location>
        <begin position="36"/>
        <end position="56"/>
    </location>
</feature>
<dbReference type="Proteomes" id="UP000037982">
    <property type="component" value="Unassembled WGS sequence"/>
</dbReference>
<dbReference type="InterPro" id="IPR050446">
    <property type="entry name" value="FAD-oxidoreductase/Apoptosis"/>
</dbReference>
<dbReference type="SUPFAM" id="SSF51905">
    <property type="entry name" value="FAD/NAD(P)-binding domain"/>
    <property type="match status" value="2"/>
</dbReference>
<dbReference type="Gene3D" id="3.30.390.30">
    <property type="match status" value="1"/>
</dbReference>
<keyword evidence="3" id="KW-0274">FAD</keyword>
<dbReference type="EMBL" id="LGKG01000207">
    <property type="protein sequence ID" value="KPC58597.1"/>
    <property type="molecule type" value="Genomic_DNA"/>
</dbReference>
<evidence type="ECO:0000259" key="6">
    <source>
        <dbReference type="Pfam" id="PF07992"/>
    </source>
</evidence>
<keyword evidence="4" id="KW-0560">Oxidoreductase</keyword>
<feature type="domain" description="Reductase C-terminal" evidence="7">
    <location>
        <begin position="323"/>
        <end position="393"/>
    </location>
</feature>
<keyword evidence="9" id="KW-1185">Reference proteome</keyword>
<dbReference type="AlphaFoldDB" id="A0A0N1JVF8"/>
<evidence type="ECO:0000259" key="7">
    <source>
        <dbReference type="Pfam" id="PF14759"/>
    </source>
</evidence>
<gene>
    <name evidence="8" type="ORF">ADL29_40010</name>
</gene>
<dbReference type="PRINTS" id="PR00368">
    <property type="entry name" value="FADPNR"/>
</dbReference>
<reference evidence="9" key="1">
    <citation type="submission" date="2015-07" db="EMBL/GenBank/DDBJ databases">
        <authorList>
            <person name="Ju K.-S."/>
            <person name="Doroghazi J.R."/>
            <person name="Metcalf W.W."/>
        </authorList>
    </citation>
    <scope>NUCLEOTIDE SEQUENCE [LARGE SCALE GENOMIC DNA]</scope>
    <source>
        <strain evidence="9">NRRL ISP-5002</strain>
    </source>
</reference>
<dbReference type="PANTHER" id="PTHR43557:SF2">
    <property type="entry name" value="RIESKE DOMAIN-CONTAINING PROTEIN-RELATED"/>
    <property type="match status" value="1"/>
</dbReference>
<feature type="domain" description="FAD/NAD(P)-binding" evidence="6">
    <location>
        <begin position="3"/>
        <end position="301"/>
    </location>
</feature>
<dbReference type="InterPro" id="IPR016156">
    <property type="entry name" value="FAD/NAD-linked_Rdtase_dimer_sf"/>
</dbReference>
<sequence length="395" mass="41035">MKSVAVIGASLAGLYAARALRSQGFDGRLVIVGEEPHRPYDRPPLSKDFLTGATDDQDGADEDRLALADAEELAGLDAAWLLGTRATGLDTGGRAVLLDGGRSLVTDGVVIATGAAPRRLPGPSPTGTHTLRTLDDARALRADLARGPAEVVVIGAGFIGAEVASSCAALGHRVTVVEAAPLPLAPQLGDEMAGVCAALHGDHGVRLLTGTGVARLHGTGPDGRVTGVELTDGRLLPASVVVVGIGVRPRTDWLADSGLPLADGVLCDAGCVTALPRIVAVGDAARVAGIRAEHWTSATEQPAVAVRNLLAGRTVATQQAVPYFWSDQYGVRIQFAGRRLPDDTPEILEGSPDDRSFLARYTRGERTTAVLALNRPRPFLRLRRALGRAAQPASS</sequence>
<feature type="compositionally biased region" description="Basic and acidic residues" evidence="5">
    <location>
        <begin position="36"/>
        <end position="45"/>
    </location>
</feature>
<dbReference type="PATRIC" id="fig|66876.3.peg.8777"/>
<organism evidence="8 9">
    <name type="scientific">Streptomyces chattanoogensis</name>
    <dbReference type="NCBI Taxonomy" id="66876"/>
    <lineage>
        <taxon>Bacteria</taxon>
        <taxon>Bacillati</taxon>
        <taxon>Actinomycetota</taxon>
        <taxon>Actinomycetes</taxon>
        <taxon>Kitasatosporales</taxon>
        <taxon>Streptomycetaceae</taxon>
        <taxon>Streptomyces</taxon>
    </lineage>
</organism>